<dbReference type="InterPro" id="IPR006665">
    <property type="entry name" value="OmpA-like"/>
</dbReference>
<dbReference type="PANTHER" id="PTHR30329">
    <property type="entry name" value="STATOR ELEMENT OF FLAGELLAR MOTOR COMPLEX"/>
    <property type="match status" value="1"/>
</dbReference>
<dbReference type="InterPro" id="IPR006664">
    <property type="entry name" value="OMP_bac"/>
</dbReference>
<evidence type="ECO:0000256" key="3">
    <source>
        <dbReference type="ARBA" id="ARBA00023237"/>
    </source>
</evidence>
<sequence>MSRCVELLLAATLVTGPVLPTRVEVPDPLPSPEAFRFEQLAPRQVPLAAVTQDLAGIATRSEQPRRLELRLDANLLFAKDSATILPQARRRLDELRAELVRREAGSVTITGHTDDLGSAEHGLQLSRRRAEAVEGALGQGLTAHRVVVQGLGESRPLVPNDSETNRARNRRVEVVFTAGRR</sequence>
<accession>A0ABW4RTI6</accession>
<dbReference type="Gene3D" id="3.30.1330.60">
    <property type="entry name" value="OmpA-like domain"/>
    <property type="match status" value="1"/>
</dbReference>
<keyword evidence="3" id="KW-0998">Cell outer membrane</keyword>
<keyword evidence="7" id="KW-1185">Reference proteome</keyword>
<dbReference type="Pfam" id="PF00691">
    <property type="entry name" value="OmpA"/>
    <property type="match status" value="1"/>
</dbReference>
<comment type="caution">
    <text evidence="6">The sequence shown here is derived from an EMBL/GenBank/DDBJ whole genome shotgun (WGS) entry which is preliminary data.</text>
</comment>
<comment type="subcellular location">
    <subcellularLocation>
        <location evidence="1">Cell outer membrane</location>
    </subcellularLocation>
</comment>
<dbReference type="InterPro" id="IPR050330">
    <property type="entry name" value="Bact_OuterMem_StrucFunc"/>
</dbReference>
<protein>
    <submittedName>
        <fullName evidence="6">OmpA family protein</fullName>
    </submittedName>
</protein>
<dbReference type="InterPro" id="IPR036737">
    <property type="entry name" value="OmpA-like_sf"/>
</dbReference>
<reference evidence="7" key="1">
    <citation type="journal article" date="2019" name="Int. J. Syst. Evol. Microbiol.">
        <title>The Global Catalogue of Microorganisms (GCM) 10K type strain sequencing project: providing services to taxonomists for standard genome sequencing and annotation.</title>
        <authorList>
            <consortium name="The Broad Institute Genomics Platform"/>
            <consortium name="The Broad Institute Genome Sequencing Center for Infectious Disease"/>
            <person name="Wu L."/>
            <person name="Ma J."/>
        </authorList>
    </citation>
    <scope>NUCLEOTIDE SEQUENCE [LARGE SCALE GENOMIC DNA]</scope>
    <source>
        <strain evidence="7">CAIM 431</strain>
    </source>
</reference>
<evidence type="ECO:0000259" key="5">
    <source>
        <dbReference type="PROSITE" id="PS51123"/>
    </source>
</evidence>
<keyword evidence="2 4" id="KW-0472">Membrane</keyword>
<dbReference type="RefSeq" id="WP_343871821.1">
    <property type="nucleotide sequence ID" value="NZ_BAAAIX010000002.1"/>
</dbReference>
<proteinExistence type="predicted"/>
<dbReference type="CDD" id="cd07185">
    <property type="entry name" value="OmpA_C-like"/>
    <property type="match status" value="1"/>
</dbReference>
<dbReference type="EMBL" id="JBHUFZ010000002">
    <property type="protein sequence ID" value="MFD1888738.1"/>
    <property type="molecule type" value="Genomic_DNA"/>
</dbReference>
<dbReference type="SUPFAM" id="SSF103088">
    <property type="entry name" value="OmpA-like"/>
    <property type="match status" value="1"/>
</dbReference>
<evidence type="ECO:0000256" key="4">
    <source>
        <dbReference type="PROSITE-ProRule" id="PRU00473"/>
    </source>
</evidence>
<feature type="domain" description="OmpA-like" evidence="5">
    <location>
        <begin position="64"/>
        <end position="180"/>
    </location>
</feature>
<evidence type="ECO:0000256" key="1">
    <source>
        <dbReference type="ARBA" id="ARBA00004442"/>
    </source>
</evidence>
<dbReference type="Proteomes" id="UP001597326">
    <property type="component" value="Unassembled WGS sequence"/>
</dbReference>
<organism evidence="6 7">
    <name type="scientific">Luteococcus peritonei</name>
    <dbReference type="NCBI Taxonomy" id="88874"/>
    <lineage>
        <taxon>Bacteria</taxon>
        <taxon>Bacillati</taxon>
        <taxon>Actinomycetota</taxon>
        <taxon>Actinomycetes</taxon>
        <taxon>Propionibacteriales</taxon>
        <taxon>Propionibacteriaceae</taxon>
        <taxon>Luteococcus</taxon>
    </lineage>
</organism>
<evidence type="ECO:0000313" key="7">
    <source>
        <dbReference type="Proteomes" id="UP001597326"/>
    </source>
</evidence>
<evidence type="ECO:0000256" key="2">
    <source>
        <dbReference type="ARBA" id="ARBA00023136"/>
    </source>
</evidence>
<dbReference type="PRINTS" id="PR01021">
    <property type="entry name" value="OMPADOMAIN"/>
</dbReference>
<dbReference type="PANTHER" id="PTHR30329:SF21">
    <property type="entry name" value="LIPOPROTEIN YIAD-RELATED"/>
    <property type="match status" value="1"/>
</dbReference>
<evidence type="ECO:0000313" key="6">
    <source>
        <dbReference type="EMBL" id="MFD1888738.1"/>
    </source>
</evidence>
<dbReference type="PROSITE" id="PS51123">
    <property type="entry name" value="OMPA_2"/>
    <property type="match status" value="1"/>
</dbReference>
<gene>
    <name evidence="6" type="ORF">ACFSCS_00860</name>
</gene>
<name>A0ABW4RTI6_9ACTN</name>